<dbReference type="CDD" id="cd06602">
    <property type="entry name" value="GH31_MGAM_SI_GAA"/>
    <property type="match status" value="1"/>
</dbReference>
<keyword evidence="10" id="KW-0732">Signal</keyword>
<dbReference type="GO" id="GO:0004558">
    <property type="term" value="F:alpha-1,4-glucosidase activity"/>
    <property type="evidence" value="ECO:0000318"/>
    <property type="project" value="GO_Central"/>
</dbReference>
<dbReference type="Gene3D" id="2.60.40.1760">
    <property type="entry name" value="glycosyl hydrolase (family 31)"/>
    <property type="match status" value="1"/>
</dbReference>
<protein>
    <recommendedName>
        <fullName evidence="11">P-type domain-containing protein</fullName>
    </recommendedName>
</protein>
<evidence type="ECO:0000256" key="10">
    <source>
        <dbReference type="SAM" id="SignalP"/>
    </source>
</evidence>
<dbReference type="GO" id="GO:0016020">
    <property type="term" value="C:membrane"/>
    <property type="evidence" value="ECO:0007669"/>
    <property type="project" value="UniProtKB-SubCell"/>
</dbReference>
<keyword evidence="3 9" id="KW-0378">Hydrolase</keyword>
<dbReference type="InterPro" id="IPR048395">
    <property type="entry name" value="Glyco_hydro_31_C"/>
</dbReference>
<evidence type="ECO:0000259" key="11">
    <source>
        <dbReference type="PROSITE" id="PS51448"/>
    </source>
</evidence>
<dbReference type="Gene3D" id="4.10.110.10">
    <property type="entry name" value="Spasmolytic Protein, domain 1"/>
    <property type="match status" value="1"/>
</dbReference>
<comment type="subcellular location">
    <subcellularLocation>
        <location evidence="1">Membrane</location>
    </subcellularLocation>
</comment>
<dbReference type="Pfam" id="PF01055">
    <property type="entry name" value="Glyco_hydro_31_2nd"/>
    <property type="match status" value="1"/>
</dbReference>
<comment type="caution">
    <text evidence="8">Lacks conserved residue(s) required for the propagation of feature annotation.</text>
</comment>
<dbReference type="InterPro" id="IPR030459">
    <property type="entry name" value="Glyco_hydro_31_CS"/>
</dbReference>
<dbReference type="SUPFAM" id="SSF74650">
    <property type="entry name" value="Galactose mutarotase-like"/>
    <property type="match status" value="1"/>
</dbReference>
<keyword evidence="13" id="KW-1185">Reference proteome</keyword>
<dbReference type="Gene3D" id="3.20.20.80">
    <property type="entry name" value="Glycosidases"/>
    <property type="match status" value="1"/>
</dbReference>
<dbReference type="Pfam" id="PF21365">
    <property type="entry name" value="Glyco_hydro_31_3rd"/>
    <property type="match status" value="1"/>
</dbReference>
<dbReference type="GeneTree" id="ENSGT00940000170776"/>
<dbReference type="GO" id="GO:0030246">
    <property type="term" value="F:carbohydrate binding"/>
    <property type="evidence" value="ECO:0007669"/>
    <property type="project" value="InterPro"/>
</dbReference>
<evidence type="ECO:0000256" key="2">
    <source>
        <dbReference type="ARBA" id="ARBA00007806"/>
    </source>
</evidence>
<dbReference type="Gene3D" id="2.60.40.1180">
    <property type="entry name" value="Golgi alpha-mannosidase II"/>
    <property type="match status" value="2"/>
</dbReference>
<dbReference type="HOGENOM" id="CLU_000631_11_2_1"/>
<dbReference type="CDD" id="cd00111">
    <property type="entry name" value="Trefoil"/>
    <property type="match status" value="1"/>
</dbReference>
<dbReference type="EMBL" id="EAAA01001277">
    <property type="status" value="NOT_ANNOTATED_CDS"/>
    <property type="molecule type" value="Genomic_DNA"/>
</dbReference>
<feature type="domain" description="P-type" evidence="11">
    <location>
        <begin position="21"/>
        <end position="69"/>
    </location>
</feature>
<name>F7A581_CIOIN</name>
<dbReference type="STRING" id="7719.ENSCINP00000008112"/>
<reference evidence="12" key="3">
    <citation type="submission" date="2025-08" db="UniProtKB">
        <authorList>
            <consortium name="Ensembl"/>
        </authorList>
    </citation>
    <scope>IDENTIFICATION</scope>
</reference>
<feature type="signal peptide" evidence="10">
    <location>
        <begin position="1"/>
        <end position="20"/>
    </location>
</feature>
<feature type="chain" id="PRO_5003352930" description="P-type domain-containing protein" evidence="10">
    <location>
        <begin position="21"/>
        <end position="878"/>
    </location>
</feature>
<dbReference type="InterPro" id="IPR044913">
    <property type="entry name" value="P_trefoil_dom_sf"/>
</dbReference>
<dbReference type="PROSITE" id="PS00707">
    <property type="entry name" value="GLYCOSYL_HYDROL_F31_2"/>
    <property type="match status" value="1"/>
</dbReference>
<dbReference type="PROSITE" id="PS00129">
    <property type="entry name" value="GLYCOSYL_HYDROL_F31_1"/>
    <property type="match status" value="1"/>
</dbReference>
<dbReference type="InterPro" id="IPR000519">
    <property type="entry name" value="P_trefoil_dom"/>
</dbReference>
<organism evidence="12 13">
    <name type="scientific">Ciona intestinalis</name>
    <name type="common">Transparent sea squirt</name>
    <name type="synonym">Ascidia intestinalis</name>
    <dbReference type="NCBI Taxonomy" id="7719"/>
    <lineage>
        <taxon>Eukaryota</taxon>
        <taxon>Metazoa</taxon>
        <taxon>Chordata</taxon>
        <taxon>Tunicata</taxon>
        <taxon>Ascidiacea</taxon>
        <taxon>Phlebobranchia</taxon>
        <taxon>Cionidae</taxon>
        <taxon>Ciona</taxon>
    </lineage>
</organism>
<evidence type="ECO:0000256" key="4">
    <source>
        <dbReference type="ARBA" id="ARBA00023136"/>
    </source>
</evidence>
<reference evidence="13" key="1">
    <citation type="journal article" date="2002" name="Science">
        <title>The draft genome of Ciona intestinalis: insights into chordate and vertebrate origins.</title>
        <authorList>
            <person name="Dehal P."/>
            <person name="Satou Y."/>
            <person name="Campbell R.K."/>
            <person name="Chapman J."/>
            <person name="Degnan B."/>
            <person name="De Tomaso A."/>
            <person name="Davidson B."/>
            <person name="Di Gregorio A."/>
            <person name="Gelpke M."/>
            <person name="Goodstein D.M."/>
            <person name="Harafuji N."/>
            <person name="Hastings K.E."/>
            <person name="Ho I."/>
            <person name="Hotta K."/>
            <person name="Huang W."/>
            <person name="Kawashima T."/>
            <person name="Lemaire P."/>
            <person name="Martinez D."/>
            <person name="Meinertzhagen I.A."/>
            <person name="Necula S."/>
            <person name="Nonaka M."/>
            <person name="Putnam N."/>
            <person name="Rash S."/>
            <person name="Saiga H."/>
            <person name="Satake M."/>
            <person name="Terry A."/>
            <person name="Yamada L."/>
            <person name="Wang H.G."/>
            <person name="Awazu S."/>
            <person name="Azumi K."/>
            <person name="Boore J."/>
            <person name="Branno M."/>
            <person name="Chin-Bow S."/>
            <person name="DeSantis R."/>
            <person name="Doyle S."/>
            <person name="Francino P."/>
            <person name="Keys D.N."/>
            <person name="Haga S."/>
            <person name="Hayashi H."/>
            <person name="Hino K."/>
            <person name="Imai K.S."/>
            <person name="Inaba K."/>
            <person name="Kano S."/>
            <person name="Kobayashi K."/>
            <person name="Kobayashi M."/>
            <person name="Lee B.I."/>
            <person name="Makabe K.W."/>
            <person name="Manohar C."/>
            <person name="Matassi G."/>
            <person name="Medina M."/>
            <person name="Mochizuki Y."/>
            <person name="Mount S."/>
            <person name="Morishita T."/>
            <person name="Miura S."/>
            <person name="Nakayama A."/>
            <person name="Nishizaka S."/>
            <person name="Nomoto H."/>
            <person name="Ohta F."/>
            <person name="Oishi K."/>
            <person name="Rigoutsos I."/>
            <person name="Sano M."/>
            <person name="Sasaki A."/>
            <person name="Sasakura Y."/>
            <person name="Shoguchi E."/>
            <person name="Shin-i T."/>
            <person name="Spagnuolo A."/>
            <person name="Stainier D."/>
            <person name="Suzuki M.M."/>
            <person name="Tassy O."/>
            <person name="Takatori N."/>
            <person name="Tokuoka M."/>
            <person name="Yagi K."/>
            <person name="Yoshizaki F."/>
            <person name="Wada S."/>
            <person name="Zhang C."/>
            <person name="Hyatt P.D."/>
            <person name="Larimer F."/>
            <person name="Detter C."/>
            <person name="Doggett N."/>
            <person name="Glavina T."/>
            <person name="Hawkins T."/>
            <person name="Richardson P."/>
            <person name="Lucas S."/>
            <person name="Kohara Y."/>
            <person name="Levine M."/>
            <person name="Satoh N."/>
            <person name="Rokhsar D.S."/>
        </authorList>
    </citation>
    <scope>NUCLEOTIDE SEQUENCE [LARGE SCALE GENOMIC DNA]</scope>
</reference>
<sequence>MQFLSLYLSLILLRVCIIEAIQCSIENQDRVDCYPETIPAVKEHCEQRGCCYNSNPNVNDNVPWCFFPTDYKAYKLSDYKTTPHGFQGDLTLTSGASHHFVDEIQQLKLLVYLETETRLHFKIVDANKPRYEVPIQTPALQKAAENTAYKVDVQNNRFGLIVTRKDTGVVILNTTIAPIYSDQFLQMSSALPTNDIYGLGERHGGALVSTNWNRLLFWARDQRPQENENLYGDHAFYMGIENDGKAHGVFLLNSNAKEIELQPSPALTWRTIGGILDFYVFLGPTPEEVVQQYTQVIGRTFMPPYWSLGFHLCRWGYGSSNNTWDIVKRMREAKIPQDVQWNDIDYMSKRLDFTYDKTTFDTLPQMVEDLHENGQHYIMIIDPGISNKQPTGTYPAYKQGIELDVFIKDPRTNAPISGEVWPGSTVYPDYTHPNINSYWKNQLSGYEDKINFDGVWVDMNEPSNFVTGSTTGCPNNQYEDPPYVPHVTGGKLQSRTLCSSSKHYNETIHYNVHSLTGLLEMKATSEVMASIRKKRPFVISRSTFPSAGMYGGHWSGDITSTWPDLRQSIASVINFNMFGIPMVGADICGFSGSTNEELCIRWMQLGAFYPFSRNHNMKLTRGQAPVDFSTPVQVPMRNALLKRYLFLPYLYTLFYSSHINGTTVARGLMIEFPEDHTARKIDEQFMWGSGLLISPCLYVSSSRVNAYFPRGLWYDCTTENFGNKINSQGQYETLSAPLNGSIPLHIRGGNIIPAQYPELNTVKSRKQPFILFVAPDNTGKACGQLYWDDGETLLGDGSIKHVAIDFVLLDNTLSSYASNFNYTESMMVSDISIFGISTKPKSVTFNKKEIVKTEIVNGNTLRVEVSADLKENFELKWV</sequence>
<evidence type="ECO:0000313" key="12">
    <source>
        <dbReference type="Ensembl" id="ENSCINP00000008112.3"/>
    </source>
</evidence>
<evidence type="ECO:0000256" key="5">
    <source>
        <dbReference type="ARBA" id="ARBA00023157"/>
    </source>
</evidence>
<dbReference type="FunFam" id="3.20.20.80:FF:000016">
    <property type="entry name" value="Maltase-glucoamylase, intestinal"/>
    <property type="match status" value="1"/>
</dbReference>
<dbReference type="AlphaFoldDB" id="F7A581"/>
<reference evidence="12" key="4">
    <citation type="submission" date="2025-09" db="UniProtKB">
        <authorList>
            <consortium name="Ensembl"/>
        </authorList>
    </citation>
    <scope>IDENTIFICATION</scope>
</reference>
<reference evidence="12" key="2">
    <citation type="journal article" date="2008" name="Genome Biol.">
        <title>Improved genome assembly and evidence-based global gene model set for the chordate Ciona intestinalis: new insight into intron and operon populations.</title>
        <authorList>
            <person name="Satou Y."/>
            <person name="Mineta K."/>
            <person name="Ogasawara M."/>
            <person name="Sasakura Y."/>
            <person name="Shoguchi E."/>
            <person name="Ueno K."/>
            <person name="Yamada L."/>
            <person name="Matsumoto J."/>
            <person name="Wasserscheid J."/>
            <person name="Dewar K."/>
            <person name="Wiley G.B."/>
            <person name="Macmil S.L."/>
            <person name="Roe B.A."/>
            <person name="Zeller R.W."/>
            <person name="Hastings K.E."/>
            <person name="Lemaire P."/>
            <person name="Lindquist E."/>
            <person name="Endo T."/>
            <person name="Hotta K."/>
            <person name="Inaba K."/>
        </authorList>
    </citation>
    <scope>NUCLEOTIDE SEQUENCE [LARGE SCALE GENOMIC DNA]</scope>
    <source>
        <strain evidence="12">wild type</strain>
    </source>
</reference>
<comment type="similarity">
    <text evidence="2 9">Belongs to the glycosyl hydrolase 31 family.</text>
</comment>
<dbReference type="InterPro" id="IPR013780">
    <property type="entry name" value="Glyco_hydro_b"/>
</dbReference>
<dbReference type="SUPFAM" id="SSF51445">
    <property type="entry name" value="(Trans)glycosidases"/>
    <property type="match status" value="1"/>
</dbReference>
<dbReference type="PROSITE" id="PS51448">
    <property type="entry name" value="P_TREFOIL_2"/>
    <property type="match status" value="1"/>
</dbReference>
<dbReference type="FunCoup" id="F7A581">
    <property type="interactions" value="7"/>
</dbReference>
<dbReference type="Proteomes" id="UP000008144">
    <property type="component" value="Chromosome 14"/>
</dbReference>
<dbReference type="SUPFAM" id="SSF51011">
    <property type="entry name" value="Glycosyl hydrolase domain"/>
    <property type="match status" value="1"/>
</dbReference>
<evidence type="ECO:0000256" key="8">
    <source>
        <dbReference type="PROSITE-ProRule" id="PRU00779"/>
    </source>
</evidence>
<dbReference type="InterPro" id="IPR011013">
    <property type="entry name" value="Gal_mutarotase_sf_dom"/>
</dbReference>
<evidence type="ECO:0000256" key="7">
    <source>
        <dbReference type="ARBA" id="ARBA00023295"/>
    </source>
</evidence>
<dbReference type="CDD" id="cd14752">
    <property type="entry name" value="GH31_N"/>
    <property type="match status" value="1"/>
</dbReference>
<keyword evidence="4" id="KW-0472">Membrane</keyword>
<dbReference type="InParanoid" id="F7A581"/>
<dbReference type="FunFam" id="2.60.40.1760:FF:000001">
    <property type="entry name" value="Maltase-glucoamylase, intestinal"/>
    <property type="match status" value="1"/>
</dbReference>
<keyword evidence="6" id="KW-0325">Glycoprotein</keyword>
<dbReference type="PANTHER" id="PTHR22762">
    <property type="entry name" value="ALPHA-GLUCOSIDASE"/>
    <property type="match status" value="1"/>
</dbReference>
<dbReference type="GO" id="GO:0005975">
    <property type="term" value="P:carbohydrate metabolic process"/>
    <property type="evidence" value="ECO:0007669"/>
    <property type="project" value="InterPro"/>
</dbReference>
<evidence type="ECO:0000256" key="6">
    <source>
        <dbReference type="ARBA" id="ARBA00023180"/>
    </source>
</evidence>
<dbReference type="PANTHER" id="PTHR22762:SF131">
    <property type="entry name" value="GLYCOSIDE HYDROLASE FAMILY 31 N-TERMINAL DOMAIN-CONTAINING PROTEIN"/>
    <property type="match status" value="1"/>
</dbReference>
<keyword evidence="5" id="KW-1015">Disulfide bond</keyword>
<evidence type="ECO:0000256" key="3">
    <source>
        <dbReference type="ARBA" id="ARBA00022801"/>
    </source>
</evidence>
<accession>F7A581</accession>
<keyword evidence="7 9" id="KW-0326">Glycosidase</keyword>
<dbReference type="InterPro" id="IPR000322">
    <property type="entry name" value="Glyco_hydro_31_TIM"/>
</dbReference>
<proteinExistence type="inferred from homology"/>
<dbReference type="InterPro" id="IPR030458">
    <property type="entry name" value="Glyco_hydro_31_AS"/>
</dbReference>
<dbReference type="OMA" id="GEKWYDW"/>
<dbReference type="SMART" id="SM00018">
    <property type="entry name" value="PD"/>
    <property type="match status" value="1"/>
</dbReference>
<evidence type="ECO:0000256" key="1">
    <source>
        <dbReference type="ARBA" id="ARBA00004370"/>
    </source>
</evidence>
<dbReference type="Ensembl" id="ENSCINT00000008112.3">
    <property type="protein sequence ID" value="ENSCINP00000008112.3"/>
    <property type="gene ID" value="ENSCING00000003924.3"/>
</dbReference>
<dbReference type="Pfam" id="PF00088">
    <property type="entry name" value="Trefoil"/>
    <property type="match status" value="1"/>
</dbReference>
<evidence type="ECO:0000256" key="9">
    <source>
        <dbReference type="RuleBase" id="RU361185"/>
    </source>
</evidence>
<dbReference type="InterPro" id="IPR017853">
    <property type="entry name" value="GH"/>
</dbReference>
<evidence type="ECO:0000313" key="13">
    <source>
        <dbReference type="Proteomes" id="UP000008144"/>
    </source>
</evidence>